<dbReference type="InterPro" id="IPR002129">
    <property type="entry name" value="PyrdxlP-dep_de-COase"/>
</dbReference>
<comment type="caution">
    <text evidence="7">The sequence shown here is derived from an EMBL/GenBank/DDBJ whole genome shotgun (WGS) entry which is preliminary data.</text>
</comment>
<dbReference type="GO" id="GO:0019752">
    <property type="term" value="P:carboxylic acid metabolic process"/>
    <property type="evidence" value="ECO:0007669"/>
    <property type="project" value="InterPro"/>
</dbReference>
<accession>A0A2R7Y7E1</accession>
<dbReference type="Pfam" id="PF00282">
    <property type="entry name" value="Pyridoxal_deC"/>
    <property type="match status" value="1"/>
</dbReference>
<dbReference type="InterPro" id="IPR015424">
    <property type="entry name" value="PyrdxlP-dep_Trfase"/>
</dbReference>
<gene>
    <name evidence="7" type="ORF">B7O98_03270</name>
</gene>
<sequence>MLKLPIPEKGLGEDVLKVIAELSKEEPKLGDRKSLGPMMSKPNPTLVKAFIEFLDRNLNDYVRFKTSWRLAQEALSMLCELFNGRKCDGIITYGGSESNLTGLYILREVGVKHLLVPKSAHTSVFKAAKILQMKTLVFDVDSKLRGDVNSALRKLREVNNVGSVGLVLTVGNTETGAVDPVKDFHEEMPDVPIHVDGAYGAILIPFLEGLGRKYPEFDFRVESVFSISVDGHKNLLTPIPSGALLLKDKSLLELIAFKATYFLGEDKQYGLLWSRSAGSAATLWASLMYYGKEGLSKMFADLMRLTEYAYDRLTSEGFEVVEPELPILCFKHDRLSYLKIWSKLNELGWYVYSCPSLEGIKITIMPHVSEEVIDALIQDLKKIVNQ</sequence>
<evidence type="ECO:0000256" key="2">
    <source>
        <dbReference type="ARBA" id="ARBA00022898"/>
    </source>
</evidence>
<proteinExistence type="inferred from homology"/>
<dbReference type="Gene3D" id="3.90.1150.10">
    <property type="entry name" value="Aspartate Aminotransferase, domain 1"/>
    <property type="match status" value="1"/>
</dbReference>
<dbReference type="SUPFAM" id="SSF53383">
    <property type="entry name" value="PLP-dependent transferases"/>
    <property type="match status" value="1"/>
</dbReference>
<reference evidence="7" key="2">
    <citation type="journal article" date="2018" name="Syst. Appl. Microbiol.">
        <title>A new symbiotic nanoarchaeote (Candidatus Nanoclepta minutus) and its host (Zestosphaera tikiterensis gen. nov., sp. nov.) from a New Zealand hot spring.</title>
        <authorList>
            <person name="St John E."/>
            <person name="Liu Y."/>
            <person name="Podar M."/>
            <person name="Stott M.B."/>
            <person name="Meneghin J."/>
            <person name="Chen Z."/>
            <person name="Lagutin K."/>
            <person name="Mitchell K."/>
            <person name="Reysenbach A.L."/>
        </authorList>
    </citation>
    <scope>NUCLEOTIDE SEQUENCE [LARGE SCALE GENOMIC DNA]</scope>
    <source>
        <strain evidence="7">NZ3</strain>
    </source>
</reference>
<comment type="similarity">
    <text evidence="4">Belongs to the group II decarboxylase family. Sphingosine-1-phosphate lyase subfamily.</text>
</comment>
<evidence type="ECO:0000256" key="4">
    <source>
        <dbReference type="ARBA" id="ARBA00038302"/>
    </source>
</evidence>
<organism evidence="7 8">
    <name type="scientific">Zestosphaera tikiterensis</name>
    <dbReference type="NCBI Taxonomy" id="1973259"/>
    <lineage>
        <taxon>Archaea</taxon>
        <taxon>Thermoproteota</taxon>
        <taxon>Thermoprotei</taxon>
        <taxon>Desulfurococcales</taxon>
        <taxon>Desulfurococcaceae</taxon>
        <taxon>Zestosphaera</taxon>
    </lineage>
</organism>
<keyword evidence="2 5" id="KW-0663">Pyridoxal phosphate</keyword>
<evidence type="ECO:0000256" key="3">
    <source>
        <dbReference type="ARBA" id="ARBA00023239"/>
    </source>
</evidence>
<dbReference type="GO" id="GO:0004068">
    <property type="term" value="F:aspartate 1-decarboxylase activity"/>
    <property type="evidence" value="ECO:0007669"/>
    <property type="project" value="TreeGrafter"/>
</dbReference>
<dbReference type="PANTHER" id="PTHR42735:SF6">
    <property type="entry name" value="SPHINGOSINE-1-PHOSPHATE LYASE 1"/>
    <property type="match status" value="1"/>
</dbReference>
<keyword evidence="3 6" id="KW-0456">Lyase</keyword>
<dbReference type="InterPro" id="IPR015421">
    <property type="entry name" value="PyrdxlP-dep_Trfase_major"/>
</dbReference>
<evidence type="ECO:0000256" key="5">
    <source>
        <dbReference type="PIRSR" id="PIRSR602129-50"/>
    </source>
</evidence>
<evidence type="ECO:0008006" key="9">
    <source>
        <dbReference type="Google" id="ProtNLM"/>
    </source>
</evidence>
<dbReference type="InterPro" id="IPR050477">
    <property type="entry name" value="GrpII_AminoAcid_Decarb"/>
</dbReference>
<evidence type="ECO:0000256" key="6">
    <source>
        <dbReference type="RuleBase" id="RU000382"/>
    </source>
</evidence>
<protein>
    <recommendedName>
        <fullName evidence="9">Tyrosine decarboxylase MfnA</fullName>
    </recommendedName>
</protein>
<dbReference type="InterPro" id="IPR015422">
    <property type="entry name" value="PyrdxlP-dep_Trfase_small"/>
</dbReference>
<evidence type="ECO:0000256" key="1">
    <source>
        <dbReference type="ARBA" id="ARBA00001933"/>
    </source>
</evidence>
<dbReference type="AlphaFoldDB" id="A0A2R7Y7E1"/>
<dbReference type="GO" id="GO:0015937">
    <property type="term" value="P:coenzyme A biosynthetic process"/>
    <property type="evidence" value="ECO:0007669"/>
    <property type="project" value="TreeGrafter"/>
</dbReference>
<evidence type="ECO:0000313" key="7">
    <source>
        <dbReference type="EMBL" id="PUA33450.1"/>
    </source>
</evidence>
<dbReference type="Gene3D" id="3.40.640.10">
    <property type="entry name" value="Type I PLP-dependent aspartate aminotransferase-like (Major domain)"/>
    <property type="match status" value="1"/>
</dbReference>
<comment type="cofactor">
    <cofactor evidence="1 5 6">
        <name>pyridoxal 5'-phosphate</name>
        <dbReference type="ChEBI" id="CHEBI:597326"/>
    </cofactor>
</comment>
<name>A0A2R7Y7E1_9CREN</name>
<dbReference type="GO" id="GO:0030170">
    <property type="term" value="F:pyridoxal phosphate binding"/>
    <property type="evidence" value="ECO:0007669"/>
    <property type="project" value="InterPro"/>
</dbReference>
<feature type="modified residue" description="N6-(pyridoxal phosphate)lysine" evidence="5">
    <location>
        <position position="233"/>
    </location>
</feature>
<reference evidence="7" key="1">
    <citation type="submission" date="2017-04" db="EMBL/GenBank/DDBJ databases">
        <authorList>
            <person name="Afonso C.L."/>
            <person name="Miller P.J."/>
            <person name="Scott M.A."/>
            <person name="Spackman E."/>
            <person name="Goraichik I."/>
            <person name="Dimitrov K.M."/>
            <person name="Suarez D.L."/>
            <person name="Swayne D.E."/>
        </authorList>
    </citation>
    <scope>NUCLEOTIDE SEQUENCE</scope>
    <source>
        <strain evidence="7">NZ3</strain>
    </source>
</reference>
<dbReference type="PANTHER" id="PTHR42735">
    <property type="match status" value="1"/>
</dbReference>
<dbReference type="Proteomes" id="UP000244093">
    <property type="component" value="Unassembled WGS sequence"/>
</dbReference>
<dbReference type="EMBL" id="NBVN01000002">
    <property type="protein sequence ID" value="PUA33450.1"/>
    <property type="molecule type" value="Genomic_DNA"/>
</dbReference>
<evidence type="ECO:0000313" key="8">
    <source>
        <dbReference type="Proteomes" id="UP000244093"/>
    </source>
</evidence>